<dbReference type="OrthoDB" id="2758729at2759"/>
<proteinExistence type="predicted"/>
<dbReference type="Proteomes" id="UP000308730">
    <property type="component" value="Unassembled WGS sequence"/>
</dbReference>
<accession>A0A4S4LV68</accession>
<gene>
    <name evidence="2" type="ORF">EUX98_g9343</name>
</gene>
<protein>
    <submittedName>
        <fullName evidence="2">Uncharacterized protein</fullName>
    </submittedName>
</protein>
<evidence type="ECO:0000313" key="3">
    <source>
        <dbReference type="Proteomes" id="UP000308730"/>
    </source>
</evidence>
<reference evidence="2 3" key="1">
    <citation type="submission" date="2019-02" db="EMBL/GenBank/DDBJ databases">
        <title>Genome sequencing of the rare red list fungi Antrodiella citrinella (Flaviporus citrinellus).</title>
        <authorList>
            <person name="Buettner E."/>
            <person name="Kellner H."/>
        </authorList>
    </citation>
    <scope>NUCLEOTIDE SEQUENCE [LARGE SCALE GENOMIC DNA]</scope>
    <source>
        <strain evidence="2 3">DSM 108506</strain>
    </source>
</reference>
<keyword evidence="1" id="KW-1133">Transmembrane helix</keyword>
<comment type="caution">
    <text evidence="2">The sequence shown here is derived from an EMBL/GenBank/DDBJ whole genome shotgun (WGS) entry which is preliminary data.</text>
</comment>
<keyword evidence="1" id="KW-0472">Membrane</keyword>
<evidence type="ECO:0000256" key="1">
    <source>
        <dbReference type="SAM" id="Phobius"/>
    </source>
</evidence>
<keyword evidence="1" id="KW-0812">Transmembrane</keyword>
<sequence>MSTIPYDLLGLILGVIGVVGIIPLIWTVISYQLPRYRLQQLDTTLQETTSLLEAAIQDGMVSNAKFVHEVQNGLRIHHGFTESLRAEVLCAHGFRQQCAAAVKGLSGRVDHVCTEVQKLRGRIATASDEERRKAAEREATRVAAARASSIDSSHFEVAANYDASNKDDKLGALEADMSALALPPPTYTHHTSSTFYEPVRHNTNLPELSISERGATTPLPWLPSSWASTLSYTKIAPPPYNRGQSLSPPSILPQWSSNDAVVAGVAPAEEDSCNGGIRCPIADFTADTTDHTHALIAELKVLEDLQLYIASTIRSVKARTSHHLSSDSVSWDFEIQSVDPLPDAITS</sequence>
<evidence type="ECO:0000313" key="2">
    <source>
        <dbReference type="EMBL" id="THH16195.1"/>
    </source>
</evidence>
<feature type="transmembrane region" description="Helical" evidence="1">
    <location>
        <begin position="6"/>
        <end position="29"/>
    </location>
</feature>
<organism evidence="2 3">
    <name type="scientific">Antrodiella citrinella</name>
    <dbReference type="NCBI Taxonomy" id="2447956"/>
    <lineage>
        <taxon>Eukaryota</taxon>
        <taxon>Fungi</taxon>
        <taxon>Dikarya</taxon>
        <taxon>Basidiomycota</taxon>
        <taxon>Agaricomycotina</taxon>
        <taxon>Agaricomycetes</taxon>
        <taxon>Polyporales</taxon>
        <taxon>Steccherinaceae</taxon>
        <taxon>Antrodiella</taxon>
    </lineage>
</organism>
<dbReference type="AlphaFoldDB" id="A0A4S4LV68"/>
<name>A0A4S4LV68_9APHY</name>
<dbReference type="EMBL" id="SGPM01000754">
    <property type="protein sequence ID" value="THH16195.1"/>
    <property type="molecule type" value="Genomic_DNA"/>
</dbReference>
<keyword evidence="3" id="KW-1185">Reference proteome</keyword>